<evidence type="ECO:0000313" key="1">
    <source>
        <dbReference type="EMBL" id="CDW38030.1"/>
    </source>
</evidence>
<dbReference type="AlphaFoldDB" id="A0A0K2UJ09"/>
<accession>A0A0K2UJ09</accession>
<organism evidence="1">
    <name type="scientific">Lepeophtheirus salmonis</name>
    <name type="common">Salmon louse</name>
    <name type="synonym">Caligus salmonis</name>
    <dbReference type="NCBI Taxonomy" id="72036"/>
    <lineage>
        <taxon>Eukaryota</taxon>
        <taxon>Metazoa</taxon>
        <taxon>Ecdysozoa</taxon>
        <taxon>Arthropoda</taxon>
        <taxon>Crustacea</taxon>
        <taxon>Multicrustacea</taxon>
        <taxon>Hexanauplia</taxon>
        <taxon>Copepoda</taxon>
        <taxon>Siphonostomatoida</taxon>
        <taxon>Caligidae</taxon>
        <taxon>Lepeophtheirus</taxon>
    </lineage>
</organism>
<dbReference type="EMBL" id="HACA01020669">
    <property type="protein sequence ID" value="CDW38030.1"/>
    <property type="molecule type" value="Transcribed_RNA"/>
</dbReference>
<name>A0A0K2UJ09_LEPSM</name>
<sequence>MWSGKIKCTKCNWTTDNEENLFMKYRNKELSFQLLKNIIPNNHINECDILLNILDYFNSLSTSDFVSENI</sequence>
<reference evidence="1" key="1">
    <citation type="submission" date="2014-05" db="EMBL/GenBank/DDBJ databases">
        <authorList>
            <person name="Chronopoulou M."/>
        </authorList>
    </citation>
    <scope>NUCLEOTIDE SEQUENCE</scope>
    <source>
        <tissue evidence="1">Whole organism</tissue>
    </source>
</reference>
<protein>
    <submittedName>
        <fullName evidence="1">Uncharacterized protein</fullName>
    </submittedName>
</protein>
<proteinExistence type="predicted"/>